<comment type="similarity">
    <text evidence="1">Belongs to the UPF0585 family.</text>
</comment>
<sequence length="225" mass="25306">MAVEKLVYPAAERNKNPILSVLKRYIQPGANQTCLEISSGSGQHVAHFAPHFPHVTFYPSEYESHLLGSIGAHANGYSNIRKPMLIDITTDFRLWGNGIFKPNSLDYIYNANMMHISPYQCTIGLFRNAGQLLKNNGLLITYGPYACDNMIYPESNVRFHNSLKSQNPEWGLRDIKDLKQLAAKNDINIVEIVDMPASNKTIIWKKYMNKIGENLSSTDGKSAKT</sequence>
<dbReference type="Proteomes" id="UP000008237">
    <property type="component" value="Unassembled WGS sequence"/>
</dbReference>
<evidence type="ECO:0000256" key="1">
    <source>
        <dbReference type="ARBA" id="ARBA00008308"/>
    </source>
</evidence>
<proteinExistence type="inferred from homology"/>
<dbReference type="FunCoup" id="E2B7B2">
    <property type="interactions" value="141"/>
</dbReference>
<dbReference type="OMA" id="YLYGPYK"/>
<gene>
    <name evidence="2" type="ORF">EAI_01817</name>
</gene>
<dbReference type="Gene3D" id="3.40.50.150">
    <property type="entry name" value="Vaccinia Virus protein VP39"/>
    <property type="match status" value="1"/>
</dbReference>
<dbReference type="SUPFAM" id="SSF53335">
    <property type="entry name" value="S-adenosyl-L-methionine-dependent methyltransferases"/>
    <property type="match status" value="1"/>
</dbReference>
<dbReference type="PANTHER" id="PTHR20974">
    <property type="entry name" value="UPF0585 PROTEIN CG18661"/>
    <property type="match status" value="1"/>
</dbReference>
<dbReference type="InParanoid" id="E2B7B2"/>
<dbReference type="OrthoDB" id="10258744at2759"/>
<dbReference type="PANTHER" id="PTHR20974:SF0">
    <property type="entry name" value="UPF0585 PROTEIN CG18661"/>
    <property type="match status" value="1"/>
</dbReference>
<evidence type="ECO:0000313" key="2">
    <source>
        <dbReference type="EMBL" id="EFN88397.1"/>
    </source>
</evidence>
<dbReference type="AlphaFoldDB" id="E2B7B2"/>
<accession>E2B7B2</accession>
<dbReference type="InterPro" id="IPR029063">
    <property type="entry name" value="SAM-dependent_MTases_sf"/>
</dbReference>
<reference evidence="2 3" key="1">
    <citation type="journal article" date="2010" name="Science">
        <title>Genomic comparison of the ants Camponotus floridanus and Harpegnathos saltator.</title>
        <authorList>
            <person name="Bonasio R."/>
            <person name="Zhang G."/>
            <person name="Ye C."/>
            <person name="Mutti N.S."/>
            <person name="Fang X."/>
            <person name="Qin N."/>
            <person name="Donahue G."/>
            <person name="Yang P."/>
            <person name="Li Q."/>
            <person name="Li C."/>
            <person name="Zhang P."/>
            <person name="Huang Z."/>
            <person name="Berger S.L."/>
            <person name="Reinberg D."/>
            <person name="Wang J."/>
            <person name="Liebig J."/>
        </authorList>
    </citation>
    <scope>NUCLEOTIDE SEQUENCE [LARGE SCALE GENOMIC DNA]</scope>
    <source>
        <strain evidence="2 3">R22 G/1</strain>
    </source>
</reference>
<organism evidence="3">
    <name type="scientific">Harpegnathos saltator</name>
    <name type="common">Jerdon's jumping ant</name>
    <dbReference type="NCBI Taxonomy" id="610380"/>
    <lineage>
        <taxon>Eukaryota</taxon>
        <taxon>Metazoa</taxon>
        <taxon>Ecdysozoa</taxon>
        <taxon>Arthropoda</taxon>
        <taxon>Hexapoda</taxon>
        <taxon>Insecta</taxon>
        <taxon>Pterygota</taxon>
        <taxon>Neoptera</taxon>
        <taxon>Endopterygota</taxon>
        <taxon>Hymenoptera</taxon>
        <taxon>Apocrita</taxon>
        <taxon>Aculeata</taxon>
        <taxon>Formicoidea</taxon>
        <taxon>Formicidae</taxon>
        <taxon>Ponerinae</taxon>
        <taxon>Ponerini</taxon>
        <taxon>Harpegnathos</taxon>
    </lineage>
</organism>
<keyword evidence="3" id="KW-1185">Reference proteome</keyword>
<evidence type="ECO:0000313" key="3">
    <source>
        <dbReference type="Proteomes" id="UP000008237"/>
    </source>
</evidence>
<dbReference type="STRING" id="610380.E2B7B2"/>
<dbReference type="EMBL" id="GL446154">
    <property type="protein sequence ID" value="EFN88397.1"/>
    <property type="molecule type" value="Genomic_DNA"/>
</dbReference>
<name>E2B7B2_HARSA</name>
<dbReference type="InterPro" id="IPR010342">
    <property type="entry name" value="DUF938"/>
</dbReference>
<protein>
    <submittedName>
        <fullName evidence="2">UPF0585 protein C16orf13-like protein</fullName>
    </submittedName>
</protein>
<dbReference type="Pfam" id="PF06080">
    <property type="entry name" value="DUF938"/>
    <property type="match status" value="1"/>
</dbReference>